<dbReference type="AlphaFoldDB" id="A0A8S9KQR2"/>
<keyword evidence="1" id="KW-1133">Transmembrane helix</keyword>
<dbReference type="EMBL" id="QGKW02000717">
    <property type="protein sequence ID" value="KAF2596432.1"/>
    <property type="molecule type" value="Genomic_DNA"/>
</dbReference>
<organism evidence="2 3">
    <name type="scientific">Brassica cretica</name>
    <name type="common">Mustard</name>
    <dbReference type="NCBI Taxonomy" id="69181"/>
    <lineage>
        <taxon>Eukaryota</taxon>
        <taxon>Viridiplantae</taxon>
        <taxon>Streptophyta</taxon>
        <taxon>Embryophyta</taxon>
        <taxon>Tracheophyta</taxon>
        <taxon>Spermatophyta</taxon>
        <taxon>Magnoliopsida</taxon>
        <taxon>eudicotyledons</taxon>
        <taxon>Gunneridae</taxon>
        <taxon>Pentapetalae</taxon>
        <taxon>rosids</taxon>
        <taxon>malvids</taxon>
        <taxon>Brassicales</taxon>
        <taxon>Brassicaceae</taxon>
        <taxon>Brassiceae</taxon>
        <taxon>Brassica</taxon>
    </lineage>
</organism>
<sequence>MISSGVDRRVPARPDVGGLHSSFSIFVFASRPFLCYHRLVSVSGQVCLYGFAILHARLSSVVETTLVLELKRGGVKKFWSAESAFKGCESDCVTPLDPLSCLLRSRRCDGTSSEFLSILTESKAAPVVFQVGAESRLVASQRHQIEHSDGFAAASQIGVLALVFISLFSLLTQVIFLAKHYHRSLVLKGGKRRQEAPRLWSSCGGVSLVFSCHPSAGDGFLDSSLVAAVAGTCFGWEAVSNAVWCCVQTGHLWRLQGSSSLGANYSGSDTRSPGIRGNEENLTFECCLIQRCLIAQPDSMPQYSGVKPRDLTLEPTDQAVALPNPGQAFLFLGPCGMVKSIPYSGVSLVFSCHPSAGDGFLDSSLVRPSLYSLGGGSSRHLLGLGDGFKRCVVLCTDWALVAIARL</sequence>
<evidence type="ECO:0000313" key="3">
    <source>
        <dbReference type="Proteomes" id="UP000712281"/>
    </source>
</evidence>
<gene>
    <name evidence="2" type="ORF">F2Q68_00010765</name>
</gene>
<evidence type="ECO:0000256" key="1">
    <source>
        <dbReference type="SAM" id="Phobius"/>
    </source>
</evidence>
<keyword evidence="1" id="KW-0812">Transmembrane</keyword>
<dbReference type="Proteomes" id="UP000712281">
    <property type="component" value="Unassembled WGS sequence"/>
</dbReference>
<accession>A0A8S9KQR2</accession>
<keyword evidence="1" id="KW-0472">Membrane</keyword>
<proteinExistence type="predicted"/>
<reference evidence="2" key="1">
    <citation type="submission" date="2019-12" db="EMBL/GenBank/DDBJ databases">
        <title>Genome sequencing and annotation of Brassica cretica.</title>
        <authorList>
            <person name="Studholme D.J."/>
            <person name="Sarris P.F."/>
        </authorList>
    </citation>
    <scope>NUCLEOTIDE SEQUENCE</scope>
    <source>
        <strain evidence="2">PFS-001/15</strain>
        <tissue evidence="2">Leaf</tissue>
    </source>
</reference>
<evidence type="ECO:0000313" key="2">
    <source>
        <dbReference type="EMBL" id="KAF2596432.1"/>
    </source>
</evidence>
<feature type="transmembrane region" description="Helical" evidence="1">
    <location>
        <begin position="157"/>
        <end position="178"/>
    </location>
</feature>
<comment type="caution">
    <text evidence="2">The sequence shown here is derived from an EMBL/GenBank/DDBJ whole genome shotgun (WGS) entry which is preliminary data.</text>
</comment>
<name>A0A8S9KQR2_BRACR</name>
<protein>
    <submittedName>
        <fullName evidence="2">Uncharacterized protein</fullName>
    </submittedName>
</protein>